<proteinExistence type="predicted"/>
<evidence type="ECO:0000259" key="2">
    <source>
        <dbReference type="PROSITE" id="PS51278"/>
    </source>
</evidence>
<dbReference type="SUPFAM" id="SSF56235">
    <property type="entry name" value="N-terminal nucleophile aminohydrolases (Ntn hydrolases)"/>
    <property type="match status" value="1"/>
</dbReference>
<dbReference type="Gene3D" id="3.60.20.10">
    <property type="entry name" value="Glutamine Phosphoribosylpyrophosphate, subunit 1, domain 1"/>
    <property type="match status" value="1"/>
</dbReference>
<dbReference type="InterPro" id="IPR017932">
    <property type="entry name" value="GATase_2_dom"/>
</dbReference>
<dbReference type="Pfam" id="PF13230">
    <property type="entry name" value="GATase_4"/>
    <property type="match status" value="1"/>
</dbReference>
<gene>
    <name evidence="3" type="ORF">VZ95_03425</name>
</gene>
<keyword evidence="3" id="KW-0808">Transferase</keyword>
<dbReference type="RefSeq" id="WP_045774634.1">
    <property type="nucleotide sequence ID" value="NZ_LAJY01000063.1"/>
</dbReference>
<evidence type="ECO:0000313" key="4">
    <source>
        <dbReference type="Proteomes" id="UP000033774"/>
    </source>
</evidence>
<name>A0A0F3IYI8_9PROT</name>
<dbReference type="GO" id="GO:0016740">
    <property type="term" value="F:transferase activity"/>
    <property type="evidence" value="ECO:0007669"/>
    <property type="project" value="UniProtKB-KW"/>
</dbReference>
<comment type="caution">
    <text evidence="3">The sequence shown here is derived from an EMBL/GenBank/DDBJ whole genome shotgun (WGS) entry which is preliminary data.</text>
</comment>
<organism evidence="3 4">
    <name type="scientific">Elstera litoralis</name>
    <dbReference type="NCBI Taxonomy" id="552518"/>
    <lineage>
        <taxon>Bacteria</taxon>
        <taxon>Pseudomonadati</taxon>
        <taxon>Pseudomonadota</taxon>
        <taxon>Alphaproteobacteria</taxon>
        <taxon>Rhodospirillales</taxon>
        <taxon>Rhodospirillaceae</taxon>
        <taxon>Elstera</taxon>
    </lineage>
</organism>
<evidence type="ECO:0000256" key="1">
    <source>
        <dbReference type="ARBA" id="ARBA00022962"/>
    </source>
</evidence>
<dbReference type="InterPro" id="IPR029055">
    <property type="entry name" value="Ntn_hydrolases_N"/>
</dbReference>
<reference evidence="3 4" key="1">
    <citation type="submission" date="2015-03" db="EMBL/GenBank/DDBJ databases">
        <title>Draft genome sequence of Elstera litoralis.</title>
        <authorList>
            <person name="Rahalkar M.C."/>
            <person name="Dhakephalkar P.K."/>
            <person name="Pore S.D."/>
            <person name="Arora P."/>
            <person name="Kapse N.G."/>
            <person name="Pandit P.S."/>
        </authorList>
    </citation>
    <scope>NUCLEOTIDE SEQUENCE [LARGE SCALE GENOMIC DNA]</scope>
    <source>
        <strain evidence="3 4">Dia-1</strain>
    </source>
</reference>
<dbReference type="EMBL" id="LAJY01000063">
    <property type="protein sequence ID" value="KJV10659.1"/>
    <property type="molecule type" value="Genomic_DNA"/>
</dbReference>
<evidence type="ECO:0000313" key="3">
    <source>
        <dbReference type="EMBL" id="KJV10659.1"/>
    </source>
</evidence>
<dbReference type="PANTHER" id="PTHR43187">
    <property type="entry name" value="GLUTAMINE AMIDOTRANSFERASE DUG3-RELATED"/>
    <property type="match status" value="1"/>
</dbReference>
<protein>
    <submittedName>
        <fullName evidence="3">Glutamine amidotransferase</fullName>
    </submittedName>
</protein>
<dbReference type="Proteomes" id="UP000033774">
    <property type="component" value="Unassembled WGS sequence"/>
</dbReference>
<keyword evidence="1 3" id="KW-0315">Glutamine amidotransferase</keyword>
<sequence length="278" mass="30812">MCRWLAYTGSPLRLHSLLFEAQNSLINQSLACQRGSVATNGDGFGVGWYGTQEKPGLYRDIRPAWNDDNLRSLAEQIEARLFFAHVRASTGTPTTRQNCHPFRHGNWLFMHNGRIGGYDKLRRDLEFRIAPHLYNDRIGTTDSEIIFLLLLGNGLLTDPARAYRQTIADIENAMQANGVTEPLRFTACATDGQTLHAIRYSSDNSAPSLFYAQGQEVQVENGACHFPCGTGAVLILSEPLDRDDACWNEVPEGYFLTASAHRVALEPVIGRAKISAVA</sequence>
<dbReference type="CDD" id="cd01908">
    <property type="entry name" value="YafJ"/>
    <property type="match status" value="1"/>
</dbReference>
<dbReference type="InterPro" id="IPR026869">
    <property type="entry name" value="EgtC-like"/>
</dbReference>
<dbReference type="PANTHER" id="PTHR43187:SF1">
    <property type="entry name" value="GLUTAMINE AMIDOTRANSFERASE DUG3-RELATED"/>
    <property type="match status" value="1"/>
</dbReference>
<dbReference type="PATRIC" id="fig|552518.3.peg.3856"/>
<dbReference type="PROSITE" id="PS51278">
    <property type="entry name" value="GATASE_TYPE_2"/>
    <property type="match status" value="1"/>
</dbReference>
<feature type="domain" description="Glutamine amidotransferase type-2" evidence="2">
    <location>
        <begin position="2"/>
        <end position="278"/>
    </location>
</feature>
<dbReference type="OrthoDB" id="9804310at2"/>
<keyword evidence="4" id="KW-1185">Reference proteome</keyword>
<accession>A0A0F3IYI8</accession>
<dbReference type="InterPro" id="IPR052373">
    <property type="entry name" value="Gamma-glu_amide_hydrolase"/>
</dbReference>
<dbReference type="AlphaFoldDB" id="A0A0F3IYI8"/>